<dbReference type="CDD" id="cd00130">
    <property type="entry name" value="PAS"/>
    <property type="match status" value="1"/>
</dbReference>
<dbReference type="CDD" id="cd01949">
    <property type="entry name" value="GGDEF"/>
    <property type="match status" value="1"/>
</dbReference>
<feature type="compositionally biased region" description="Basic and acidic residues" evidence="3">
    <location>
        <begin position="687"/>
        <end position="703"/>
    </location>
</feature>
<dbReference type="SUPFAM" id="SSF55073">
    <property type="entry name" value="Nucleotide cyclase"/>
    <property type="match status" value="1"/>
</dbReference>
<dbReference type="InterPro" id="IPR035965">
    <property type="entry name" value="PAS-like_dom_sf"/>
</dbReference>
<dbReference type="GO" id="GO:0071111">
    <property type="term" value="F:cyclic-guanylate-specific phosphodiesterase activity"/>
    <property type="evidence" value="ECO:0007669"/>
    <property type="project" value="UniProtKB-EC"/>
</dbReference>
<dbReference type="InterPro" id="IPR043128">
    <property type="entry name" value="Rev_trsase/Diguanyl_cyclase"/>
</dbReference>
<sequence>MSRPGREQPLVLVADDDQMIRFLTREVLEQAGFAVEEVDDGRPAVAAFARLRPDVVLLDVMMKEMHGFDACAAMRALPGGTNAPILMITGLEDVDSINRAYEAGATDFVTKPLNWTILAHRVRYMLRASRAVQEVEVQKLRLAEAQRLAHLGSWQWELESGRIDWSAEMFRLYGRGVGEGAPDRQSWLARVNPEDLEELDCACARVAAEGGDAAVDYRIRLPGGGERFLHEHIAALADEHGQAIGLRGTTQDVTERKLAEARIHYLAHHDGLTGLPNRGMFHEQLSQALARATRDGMMLAVLFLDLDRFKEVNDGLGHAVGDLLLQAVAERLQGSVREVDAVARLGGDEFALVQTSMGHPAAAETLARRLVEILAVPVEVGGHQVTVATSVGIALFPADGADAAQLLKSADLALYRAKADGRGTFRFFEEGMNRAVHARLQLEQELRRGIAQGEFVLHYQPQHDLATKEIRSYEALLRWQHPRHGLVGPDTFITVAEETGLIEPLGRWVMQQACRDAARWLPPLKVSVNLSPAQFRSGDIVAMVAEALEAADLEPDRLELEITESLLLNHTETTLSTLSRLKAMGVRIAMDDFGTGYSSLAYLWQFPFDKLKIDRSFIGNLNVDRNVDAIVAAIIGLGHSLGMTVTAEGVEVEEQAKFLESHACHEIQGFLYGTPAPYAGLLAGPRPDPKRGLDPHEARHEGAALRPEAGGDARLPVAASGRW</sequence>
<dbReference type="GO" id="GO:0071732">
    <property type="term" value="P:cellular response to nitric oxide"/>
    <property type="evidence" value="ECO:0007669"/>
    <property type="project" value="UniProtKB-ARBA"/>
</dbReference>
<comment type="caution">
    <text evidence="8">The sequence shown here is derived from an EMBL/GenBank/DDBJ whole genome shotgun (WGS) entry which is preliminary data.</text>
</comment>
<dbReference type="SUPFAM" id="SSF141868">
    <property type="entry name" value="EAL domain-like"/>
    <property type="match status" value="1"/>
</dbReference>
<dbReference type="PROSITE" id="PS50110">
    <property type="entry name" value="RESPONSE_REGULATORY"/>
    <property type="match status" value="1"/>
</dbReference>
<dbReference type="PROSITE" id="PS50883">
    <property type="entry name" value="EAL"/>
    <property type="match status" value="1"/>
</dbReference>
<accession>A0AAP3UYK5</accession>
<evidence type="ECO:0000259" key="5">
    <source>
        <dbReference type="PROSITE" id="PS50113"/>
    </source>
</evidence>
<dbReference type="SUPFAM" id="SSF52172">
    <property type="entry name" value="CheY-like"/>
    <property type="match status" value="1"/>
</dbReference>
<reference evidence="8 9" key="1">
    <citation type="submission" date="2023-03" db="EMBL/GenBank/DDBJ databases">
        <title>YIM 152171 draft genome.</title>
        <authorList>
            <person name="Yang Z."/>
        </authorList>
    </citation>
    <scope>NUCLEOTIDE SEQUENCE [LARGE SCALE GENOMIC DNA]</scope>
    <source>
        <strain evidence="8 9">YIM 152171</strain>
    </source>
</reference>
<dbReference type="InterPro" id="IPR035919">
    <property type="entry name" value="EAL_sf"/>
</dbReference>
<evidence type="ECO:0000256" key="1">
    <source>
        <dbReference type="ARBA" id="ARBA00051114"/>
    </source>
</evidence>
<dbReference type="InterPro" id="IPR052155">
    <property type="entry name" value="Biofilm_reg_signaling"/>
</dbReference>
<dbReference type="PROSITE" id="PS50887">
    <property type="entry name" value="GGDEF"/>
    <property type="match status" value="1"/>
</dbReference>
<evidence type="ECO:0000313" key="9">
    <source>
        <dbReference type="Proteomes" id="UP001301140"/>
    </source>
</evidence>
<name>A0AAP3UYK5_9PROT</name>
<evidence type="ECO:0000259" key="4">
    <source>
        <dbReference type="PROSITE" id="PS50110"/>
    </source>
</evidence>
<dbReference type="GO" id="GO:0000160">
    <property type="term" value="P:phosphorelay signal transduction system"/>
    <property type="evidence" value="ECO:0007669"/>
    <property type="project" value="InterPro"/>
</dbReference>
<dbReference type="Gene3D" id="2.10.70.100">
    <property type="match status" value="1"/>
</dbReference>
<dbReference type="Gene3D" id="3.30.450.20">
    <property type="entry name" value="PAS domain"/>
    <property type="match status" value="1"/>
</dbReference>
<dbReference type="PANTHER" id="PTHR44757">
    <property type="entry name" value="DIGUANYLATE CYCLASE DGCP"/>
    <property type="match status" value="1"/>
</dbReference>
<dbReference type="InterPro" id="IPR000160">
    <property type="entry name" value="GGDEF_dom"/>
</dbReference>
<comment type="catalytic activity">
    <reaction evidence="1">
        <text>3',3'-c-di-GMP + H2O = 5'-phosphoguanylyl(3'-&gt;5')guanosine + H(+)</text>
        <dbReference type="Rhea" id="RHEA:24902"/>
        <dbReference type="ChEBI" id="CHEBI:15377"/>
        <dbReference type="ChEBI" id="CHEBI:15378"/>
        <dbReference type="ChEBI" id="CHEBI:58754"/>
        <dbReference type="ChEBI" id="CHEBI:58805"/>
        <dbReference type="EC" id="3.1.4.52"/>
    </reaction>
    <physiologicalReaction direction="left-to-right" evidence="1">
        <dbReference type="Rhea" id="RHEA:24903"/>
    </physiologicalReaction>
</comment>
<dbReference type="Gene3D" id="3.40.50.2300">
    <property type="match status" value="1"/>
</dbReference>
<dbReference type="Pfam" id="PF08447">
    <property type="entry name" value="PAS_3"/>
    <property type="match status" value="1"/>
</dbReference>
<dbReference type="Gene3D" id="3.30.70.270">
    <property type="match status" value="1"/>
</dbReference>
<dbReference type="InterPro" id="IPR000700">
    <property type="entry name" value="PAS-assoc_C"/>
</dbReference>
<feature type="region of interest" description="Disordered" evidence="3">
    <location>
        <begin position="683"/>
        <end position="723"/>
    </location>
</feature>
<dbReference type="CDD" id="cd17574">
    <property type="entry name" value="REC_OmpR"/>
    <property type="match status" value="1"/>
</dbReference>
<dbReference type="AlphaFoldDB" id="A0AAP3UYK5"/>
<feature type="domain" description="Response regulatory" evidence="4">
    <location>
        <begin position="10"/>
        <end position="126"/>
    </location>
</feature>
<dbReference type="Pfam" id="PF00072">
    <property type="entry name" value="Response_reg"/>
    <property type="match status" value="1"/>
</dbReference>
<evidence type="ECO:0000259" key="6">
    <source>
        <dbReference type="PROSITE" id="PS50883"/>
    </source>
</evidence>
<gene>
    <name evidence="8" type="ORF">PZ740_03765</name>
</gene>
<dbReference type="PANTHER" id="PTHR44757:SF2">
    <property type="entry name" value="BIOFILM ARCHITECTURE MAINTENANCE PROTEIN MBAA"/>
    <property type="match status" value="1"/>
</dbReference>
<proteinExistence type="predicted"/>
<dbReference type="SMART" id="SM00086">
    <property type="entry name" value="PAC"/>
    <property type="match status" value="1"/>
</dbReference>
<dbReference type="FunFam" id="3.20.20.450:FF:000001">
    <property type="entry name" value="Cyclic di-GMP phosphodiesterase yahA"/>
    <property type="match status" value="1"/>
</dbReference>
<dbReference type="SMART" id="SM00267">
    <property type="entry name" value="GGDEF"/>
    <property type="match status" value="1"/>
</dbReference>
<dbReference type="RefSeq" id="WP_327787919.1">
    <property type="nucleotide sequence ID" value="NZ_JARGEQ010000024.1"/>
</dbReference>
<evidence type="ECO:0000313" key="8">
    <source>
        <dbReference type="EMBL" id="MDF1585501.1"/>
    </source>
</evidence>
<feature type="domain" description="PAC" evidence="5">
    <location>
        <begin position="213"/>
        <end position="265"/>
    </location>
</feature>
<dbReference type="NCBIfam" id="TIGR00254">
    <property type="entry name" value="GGDEF"/>
    <property type="match status" value="1"/>
</dbReference>
<dbReference type="InterPro" id="IPR001789">
    <property type="entry name" value="Sig_transdc_resp-reg_receiver"/>
</dbReference>
<evidence type="ECO:0000256" key="2">
    <source>
        <dbReference type="PROSITE-ProRule" id="PRU00169"/>
    </source>
</evidence>
<dbReference type="EMBL" id="JARGEQ010000024">
    <property type="protein sequence ID" value="MDF1585501.1"/>
    <property type="molecule type" value="Genomic_DNA"/>
</dbReference>
<dbReference type="InterPro" id="IPR029787">
    <property type="entry name" value="Nucleotide_cyclase"/>
</dbReference>
<dbReference type="Pfam" id="PF00563">
    <property type="entry name" value="EAL"/>
    <property type="match status" value="1"/>
</dbReference>
<dbReference type="Proteomes" id="UP001301140">
    <property type="component" value="Unassembled WGS sequence"/>
</dbReference>
<dbReference type="SMART" id="SM00448">
    <property type="entry name" value="REC"/>
    <property type="match status" value="1"/>
</dbReference>
<dbReference type="Gene3D" id="3.20.20.450">
    <property type="entry name" value="EAL domain"/>
    <property type="match status" value="1"/>
</dbReference>
<dbReference type="InterPro" id="IPR013655">
    <property type="entry name" value="PAS_fold_3"/>
</dbReference>
<dbReference type="Pfam" id="PF00990">
    <property type="entry name" value="GGDEF"/>
    <property type="match status" value="1"/>
</dbReference>
<dbReference type="FunFam" id="3.30.70.270:FF:000001">
    <property type="entry name" value="Diguanylate cyclase domain protein"/>
    <property type="match status" value="1"/>
</dbReference>
<dbReference type="PROSITE" id="PS50113">
    <property type="entry name" value="PAC"/>
    <property type="match status" value="1"/>
</dbReference>
<protein>
    <submittedName>
        <fullName evidence="8">EAL domain-containing protein</fullName>
    </submittedName>
</protein>
<dbReference type="InterPro" id="IPR011006">
    <property type="entry name" value="CheY-like_superfamily"/>
</dbReference>
<evidence type="ECO:0000256" key="3">
    <source>
        <dbReference type="SAM" id="MobiDB-lite"/>
    </source>
</evidence>
<dbReference type="SUPFAM" id="SSF55785">
    <property type="entry name" value="PYP-like sensor domain (PAS domain)"/>
    <property type="match status" value="1"/>
</dbReference>
<dbReference type="SMART" id="SM00052">
    <property type="entry name" value="EAL"/>
    <property type="match status" value="1"/>
</dbReference>
<dbReference type="InterPro" id="IPR000014">
    <property type="entry name" value="PAS"/>
</dbReference>
<dbReference type="InterPro" id="IPR001633">
    <property type="entry name" value="EAL_dom"/>
</dbReference>
<feature type="domain" description="GGDEF" evidence="7">
    <location>
        <begin position="297"/>
        <end position="430"/>
    </location>
</feature>
<feature type="modified residue" description="4-aspartylphosphate" evidence="2">
    <location>
        <position position="59"/>
    </location>
</feature>
<keyword evidence="9" id="KW-1185">Reference proteome</keyword>
<keyword evidence="2" id="KW-0597">Phosphoprotein</keyword>
<evidence type="ECO:0000259" key="7">
    <source>
        <dbReference type="PROSITE" id="PS50887"/>
    </source>
</evidence>
<organism evidence="8 9">
    <name type="scientific">Marinimicrococcus flavescens</name>
    <dbReference type="NCBI Taxonomy" id="3031815"/>
    <lineage>
        <taxon>Bacteria</taxon>
        <taxon>Pseudomonadati</taxon>
        <taxon>Pseudomonadota</taxon>
        <taxon>Alphaproteobacteria</taxon>
        <taxon>Geminicoccales</taxon>
        <taxon>Geminicoccaceae</taxon>
        <taxon>Marinimicrococcus</taxon>
    </lineage>
</organism>
<dbReference type="InterPro" id="IPR001610">
    <property type="entry name" value="PAC"/>
</dbReference>
<feature type="domain" description="EAL" evidence="6">
    <location>
        <begin position="439"/>
        <end position="689"/>
    </location>
</feature>
<dbReference type="CDD" id="cd01948">
    <property type="entry name" value="EAL"/>
    <property type="match status" value="1"/>
</dbReference>